<comment type="caution">
    <text evidence="2">The sequence shown here is derived from an EMBL/GenBank/DDBJ whole genome shotgun (WGS) entry which is preliminary data.</text>
</comment>
<evidence type="ECO:0000256" key="1">
    <source>
        <dbReference type="SAM" id="MobiDB-lite"/>
    </source>
</evidence>
<keyword evidence="3" id="KW-1185">Reference proteome</keyword>
<accession>A0ABQ8CVK0</accession>
<name>A0ABQ8CVK0_BRANA</name>
<reference evidence="2 3" key="1">
    <citation type="submission" date="2021-05" db="EMBL/GenBank/DDBJ databases">
        <title>Genome Assembly of Synthetic Allotetraploid Brassica napus Reveals Homoeologous Exchanges between Subgenomes.</title>
        <authorList>
            <person name="Davis J.T."/>
        </authorList>
    </citation>
    <scope>NUCLEOTIDE SEQUENCE [LARGE SCALE GENOMIC DNA]</scope>
    <source>
        <strain evidence="3">cv. Da-Ae</strain>
        <tissue evidence="2">Seedling</tissue>
    </source>
</reference>
<evidence type="ECO:0000313" key="3">
    <source>
        <dbReference type="Proteomes" id="UP000824890"/>
    </source>
</evidence>
<organism evidence="2 3">
    <name type="scientific">Brassica napus</name>
    <name type="common">Rape</name>
    <dbReference type="NCBI Taxonomy" id="3708"/>
    <lineage>
        <taxon>Eukaryota</taxon>
        <taxon>Viridiplantae</taxon>
        <taxon>Streptophyta</taxon>
        <taxon>Embryophyta</taxon>
        <taxon>Tracheophyta</taxon>
        <taxon>Spermatophyta</taxon>
        <taxon>Magnoliopsida</taxon>
        <taxon>eudicotyledons</taxon>
        <taxon>Gunneridae</taxon>
        <taxon>Pentapetalae</taxon>
        <taxon>rosids</taxon>
        <taxon>malvids</taxon>
        <taxon>Brassicales</taxon>
        <taxon>Brassicaceae</taxon>
        <taxon>Brassiceae</taxon>
        <taxon>Brassica</taxon>
    </lineage>
</organism>
<dbReference type="Proteomes" id="UP000824890">
    <property type="component" value="Unassembled WGS sequence"/>
</dbReference>
<dbReference type="EMBL" id="JAGKQM010000006">
    <property type="protein sequence ID" value="KAH0921117.1"/>
    <property type="molecule type" value="Genomic_DNA"/>
</dbReference>
<protein>
    <submittedName>
        <fullName evidence="2">Uncharacterized protein</fullName>
    </submittedName>
</protein>
<gene>
    <name evidence="2" type="ORF">HID58_021135</name>
</gene>
<proteinExistence type="predicted"/>
<evidence type="ECO:0000313" key="2">
    <source>
        <dbReference type="EMBL" id="KAH0921117.1"/>
    </source>
</evidence>
<sequence length="229" mass="25828">MAACTWRVFENEKERAWRFCYWASNTKFPLVTTGEREHICNDDFLTRKWEPDWRACNLTSGADFPFPSHNINTGTLEDQHLSAEDGLGTWEPPEDQHSNVTIICQYCRATAAALEKESDTTQMSLRLSMLKHYQCPFLHVNQNTSSHPYVTQDSAQVSENNEPSSSSYHQTPKSTVVSSLTSYLVKLTVDAIDSSGTKVVQSVAEETETPMSCYDVPETLLMNDPSLLC</sequence>
<feature type="region of interest" description="Disordered" evidence="1">
    <location>
        <begin position="152"/>
        <end position="172"/>
    </location>
</feature>